<organism evidence="1 2">
    <name type="scientific">Funneliformis geosporum</name>
    <dbReference type="NCBI Taxonomy" id="1117311"/>
    <lineage>
        <taxon>Eukaryota</taxon>
        <taxon>Fungi</taxon>
        <taxon>Fungi incertae sedis</taxon>
        <taxon>Mucoromycota</taxon>
        <taxon>Glomeromycotina</taxon>
        <taxon>Glomeromycetes</taxon>
        <taxon>Glomerales</taxon>
        <taxon>Glomeraceae</taxon>
        <taxon>Funneliformis</taxon>
    </lineage>
</organism>
<dbReference type="AlphaFoldDB" id="A0A9W4T7Z7"/>
<reference evidence="1" key="1">
    <citation type="submission" date="2022-08" db="EMBL/GenBank/DDBJ databases">
        <authorList>
            <person name="Kallberg Y."/>
            <person name="Tangrot J."/>
            <person name="Rosling A."/>
        </authorList>
    </citation>
    <scope>NUCLEOTIDE SEQUENCE</scope>
    <source>
        <strain evidence="1">Wild A</strain>
    </source>
</reference>
<keyword evidence="2" id="KW-1185">Reference proteome</keyword>
<feature type="non-terminal residue" evidence="1">
    <location>
        <position position="79"/>
    </location>
</feature>
<feature type="non-terminal residue" evidence="1">
    <location>
        <position position="1"/>
    </location>
</feature>
<protein>
    <submittedName>
        <fullName evidence="1">8984_t:CDS:1</fullName>
    </submittedName>
</protein>
<gene>
    <name evidence="1" type="ORF">FWILDA_LOCUS17708</name>
</gene>
<dbReference type="EMBL" id="CAMKVN010014742">
    <property type="protein sequence ID" value="CAI2196697.1"/>
    <property type="molecule type" value="Genomic_DNA"/>
</dbReference>
<proteinExistence type="predicted"/>
<evidence type="ECO:0000313" key="2">
    <source>
        <dbReference type="Proteomes" id="UP001153678"/>
    </source>
</evidence>
<evidence type="ECO:0000313" key="1">
    <source>
        <dbReference type="EMBL" id="CAI2196697.1"/>
    </source>
</evidence>
<accession>A0A9W4T7Z7</accession>
<sequence length="79" mass="9479">VILKISSIGIIIKVADCIDTEAYRCRRVHTRLIKTEWSRPNFMKRRRSYVRSVLMDFVECWLINLSEQDTREALLFNFN</sequence>
<comment type="caution">
    <text evidence="1">The sequence shown here is derived from an EMBL/GenBank/DDBJ whole genome shotgun (WGS) entry which is preliminary data.</text>
</comment>
<dbReference type="Proteomes" id="UP001153678">
    <property type="component" value="Unassembled WGS sequence"/>
</dbReference>
<name>A0A9W4T7Z7_9GLOM</name>